<dbReference type="Pfam" id="PF09861">
    <property type="entry name" value="Lar_N"/>
    <property type="match status" value="1"/>
</dbReference>
<reference evidence="3" key="1">
    <citation type="submission" date="2016-10" db="EMBL/GenBank/DDBJ databases">
        <authorList>
            <person name="Varghese N."/>
            <person name="Submissions S."/>
        </authorList>
    </citation>
    <scope>NUCLEOTIDE SEQUENCE [LARGE SCALE GENOMIC DNA]</scope>
    <source>
        <strain evidence="3">NLAE-zl-G277</strain>
    </source>
</reference>
<dbReference type="InterPro" id="IPR018657">
    <property type="entry name" value="LarA-like_N"/>
</dbReference>
<feature type="domain" description="LarA-like N-terminal" evidence="1">
    <location>
        <begin position="29"/>
        <end position="191"/>
    </location>
</feature>
<name>A0A1I0GX09_9FIRM</name>
<dbReference type="RefSeq" id="WP_092364763.1">
    <property type="nucleotide sequence ID" value="NZ_DAINWJ010000124.1"/>
</dbReference>
<accession>A0A1I0GX09</accession>
<dbReference type="GeneID" id="93280710"/>
<dbReference type="Proteomes" id="UP000198508">
    <property type="component" value="Unassembled WGS sequence"/>
</dbReference>
<dbReference type="AlphaFoldDB" id="A0A1I0GX09"/>
<gene>
    <name evidence="2" type="ORF">SAMN05216313_113111</name>
</gene>
<organism evidence="2 3">
    <name type="scientific">Enterocloster lavalensis</name>
    <dbReference type="NCBI Taxonomy" id="460384"/>
    <lineage>
        <taxon>Bacteria</taxon>
        <taxon>Bacillati</taxon>
        <taxon>Bacillota</taxon>
        <taxon>Clostridia</taxon>
        <taxon>Lachnospirales</taxon>
        <taxon>Lachnospiraceae</taxon>
        <taxon>Enterocloster</taxon>
    </lineage>
</organism>
<keyword evidence="3" id="KW-1185">Reference proteome</keyword>
<evidence type="ECO:0000259" key="1">
    <source>
        <dbReference type="Pfam" id="PF09861"/>
    </source>
</evidence>
<proteinExistence type="predicted"/>
<evidence type="ECO:0000313" key="2">
    <source>
        <dbReference type="EMBL" id="SET75942.1"/>
    </source>
</evidence>
<dbReference type="Gene3D" id="3.40.50.11440">
    <property type="match status" value="1"/>
</dbReference>
<protein>
    <recommendedName>
        <fullName evidence="1">LarA-like N-terminal domain-containing protein</fullName>
    </recommendedName>
</protein>
<evidence type="ECO:0000313" key="3">
    <source>
        <dbReference type="Proteomes" id="UP000198508"/>
    </source>
</evidence>
<sequence length="424" mass="45929">MSVVNEIIKDIPIPNMVKVRQEFDRTRLEDVAAEVRKCLDRREILVNLRPGMTVAVAVGSRGISNHALIVRETVRFLREHGARPFIVSSMGSHGGATAEGQRAILEGYGIREEYCGCPVKAGTDCALIGYTGDGSPVYIDRYAAEADGIVLVNRIKPHTAFRGPYESGLMKMMAIGLGKQKGAETCHAAGFENMAENIPRFAAAVLKNCNILAGIAILENAYDETREVIALTADEIPAQEPELLERAKRYMPRILVDHVDLLVVGQIGKNFSGDGMDPNIAGTFATKCASGGLNTKRVAVLDISDESHGNGVGFGMADVSTRRAYEKFDFEMSYPNALTCLVSQVVKVPMIFDSDQLCLKAGIKLCAGIEHRNAKVVYIHNTLKLGEIYISANLVPQAEAIEGVTVAGEEQPMEFDGNGNLISI</sequence>
<dbReference type="STRING" id="460384.SAMN05216313_113111"/>
<dbReference type="GO" id="GO:0050043">
    <property type="term" value="F:lactate racemase activity"/>
    <property type="evidence" value="ECO:0007669"/>
    <property type="project" value="InterPro"/>
</dbReference>
<dbReference type="EMBL" id="FOIM01000013">
    <property type="protein sequence ID" value="SET75942.1"/>
    <property type="molecule type" value="Genomic_DNA"/>
</dbReference>